<dbReference type="AlphaFoldDB" id="A0A2P9HLE8"/>
<evidence type="ECO:0000313" key="1">
    <source>
        <dbReference type="EMBL" id="SPL64918.1"/>
    </source>
</evidence>
<gene>
    <name evidence="1" type="ORF">OHAE_785</name>
</gene>
<organism evidence="1 2">
    <name type="scientific">Ochrobactrum soli</name>
    <dbReference type="NCBI Taxonomy" id="2448455"/>
    <lineage>
        <taxon>Bacteria</taxon>
        <taxon>Pseudomonadati</taxon>
        <taxon>Pseudomonadota</taxon>
        <taxon>Alphaproteobacteria</taxon>
        <taxon>Hyphomicrobiales</taxon>
        <taxon>Brucellaceae</taxon>
        <taxon>Brucella/Ochrobactrum group</taxon>
        <taxon>Ochrobactrum</taxon>
    </lineage>
</organism>
<proteinExistence type="predicted"/>
<protein>
    <submittedName>
        <fullName evidence="1">Uncharacterized protein</fullName>
    </submittedName>
</protein>
<sequence>MFVVGVFMAALIPVRRTTVKRFCWGVIILPGIESAKMLHFCNPDNP</sequence>
<dbReference type="Proteomes" id="UP000246073">
    <property type="component" value="Unassembled WGS sequence"/>
</dbReference>
<name>A0A2P9HLE8_9HYPH</name>
<evidence type="ECO:0000313" key="2">
    <source>
        <dbReference type="Proteomes" id="UP000246073"/>
    </source>
</evidence>
<dbReference type="EMBL" id="OOFM01000005">
    <property type="protein sequence ID" value="SPL64918.1"/>
    <property type="molecule type" value="Genomic_DNA"/>
</dbReference>
<accession>A0A2P9HLE8</accession>
<reference evidence="2" key="1">
    <citation type="submission" date="2017-12" db="EMBL/GenBank/DDBJ databases">
        <authorList>
            <person name="Diaz M."/>
        </authorList>
    </citation>
    <scope>NUCLEOTIDE SEQUENCE [LARGE SCALE GENOMIC DNA]</scope>
    <source>
        <strain evidence="2">FI11154</strain>
    </source>
</reference>